<keyword evidence="6 10" id="KW-0472">Membrane</keyword>
<keyword evidence="4 10" id="KW-1133">Transmembrane helix</keyword>
<dbReference type="PANTHER" id="PTHR24243">
    <property type="entry name" value="G-PROTEIN COUPLED RECEPTOR"/>
    <property type="match status" value="1"/>
</dbReference>
<dbReference type="SUPFAM" id="SSF81321">
    <property type="entry name" value="Family A G protein-coupled receptor-like"/>
    <property type="match status" value="1"/>
</dbReference>
<protein>
    <submittedName>
        <fullName evidence="13">Substance-K receptor</fullName>
    </submittedName>
</protein>
<feature type="transmembrane region" description="Helical" evidence="10">
    <location>
        <begin position="121"/>
        <end position="143"/>
    </location>
</feature>
<feature type="region of interest" description="Disordered" evidence="9">
    <location>
        <begin position="512"/>
        <end position="544"/>
    </location>
</feature>
<evidence type="ECO:0000256" key="9">
    <source>
        <dbReference type="SAM" id="MobiDB-lite"/>
    </source>
</evidence>
<dbReference type="GO" id="GO:0004930">
    <property type="term" value="F:G protein-coupled receptor activity"/>
    <property type="evidence" value="ECO:0007669"/>
    <property type="project" value="UniProtKB-KW"/>
</dbReference>
<feature type="domain" description="G-protein coupled receptors family 1 profile" evidence="11">
    <location>
        <begin position="134"/>
        <end position="408"/>
    </location>
</feature>
<feature type="transmembrane region" description="Helical" evidence="10">
    <location>
        <begin position="348"/>
        <end position="371"/>
    </location>
</feature>
<dbReference type="AlphaFoldDB" id="A0A8B7PJQ3"/>
<feature type="compositionally biased region" description="Low complexity" evidence="9">
    <location>
        <begin position="530"/>
        <end position="541"/>
    </location>
</feature>
<evidence type="ECO:0000256" key="3">
    <source>
        <dbReference type="ARBA" id="ARBA00022692"/>
    </source>
</evidence>
<dbReference type="GO" id="GO:0005886">
    <property type="term" value="C:plasma membrane"/>
    <property type="evidence" value="ECO:0007669"/>
    <property type="project" value="TreeGrafter"/>
</dbReference>
<accession>A0A8B7PJQ3</accession>
<evidence type="ECO:0000313" key="12">
    <source>
        <dbReference type="Proteomes" id="UP000694843"/>
    </source>
</evidence>
<dbReference type="Proteomes" id="UP000694843">
    <property type="component" value="Unplaced"/>
</dbReference>
<feature type="transmembrane region" description="Helical" evidence="10">
    <location>
        <begin position="236"/>
        <end position="254"/>
    </location>
</feature>
<keyword evidence="5" id="KW-0297">G-protein coupled receptor</keyword>
<evidence type="ECO:0000256" key="10">
    <source>
        <dbReference type="SAM" id="Phobius"/>
    </source>
</evidence>
<dbReference type="RefSeq" id="XP_018026225.1">
    <property type="nucleotide sequence ID" value="XM_018170736.2"/>
</dbReference>
<dbReference type="OrthoDB" id="5975505at2759"/>
<dbReference type="KEGG" id="hazt:108681685"/>
<reference evidence="13" key="1">
    <citation type="submission" date="2025-08" db="UniProtKB">
        <authorList>
            <consortium name="RefSeq"/>
        </authorList>
    </citation>
    <scope>IDENTIFICATION</scope>
    <source>
        <tissue evidence="13">Whole organism</tissue>
    </source>
</reference>
<comment type="similarity">
    <text evidence="2">Belongs to the G-protein coupled receptor 1 family.</text>
</comment>
<evidence type="ECO:0000256" key="6">
    <source>
        <dbReference type="ARBA" id="ARBA00023136"/>
    </source>
</evidence>
<sequence>MEWSVALAPHLYSFAGAAPGLSSAAELALNASLLQSSAVPSSPDNASWTDNLANFEANYTDELYDQEYTNSSEDSDKIAWGNSSSPRQCKFEPRALSVSAYDYPYRKSTWRNITAAEAVKITLYVVVFLVAVTGNLLVILVVHYNANLWSSTNRYLVNLAVADLLVALCCIWVHLVRHLASPHYVLPAFVCRLDSFLQATTLSASVLTLTAISVGRFVAVMFPLRAHTSPDRAYRVILLIWLASALLASPLLLYRQLYSIEWKDFRLWQCDEFWPMEGHYDKHLNKCVVTSDPKKLFYTFFIIAIYFMPVTIMVASYSLVVWRLWASKLPGEQCAESRLTVSRSKKKVVKMVTVVVVVFVVCWTPLQSLILYTNFKRDDVHLPEWFETVEYISYFIAHANSAINPIIYCSFNSSLRQGLLALLTCSHSRRSSFHQRRTNWRCTTAGTRETTFGASGAEPGVLSHGNPSMKRANARVLRSGKTTGSLRSTAAHNTSGGQPVTLITKVGRMPNEVSVAESPRHRKKKLERNSSGFSVSSSTSSAGDCSCCHICNKRRLSRAYDPNRHSREIASDIANVQLESFNIANIALKKENINEIVKLACRTEVENEHCQSLIVESAKSETIPCLSYEILTRSDMKLLTNKSKNSSVSCSSLNAIKM</sequence>
<dbReference type="InterPro" id="IPR017452">
    <property type="entry name" value="GPCR_Rhodpsn_7TM"/>
</dbReference>
<dbReference type="InterPro" id="IPR000276">
    <property type="entry name" value="GPCR_Rhodpsn"/>
</dbReference>
<evidence type="ECO:0000313" key="13">
    <source>
        <dbReference type="RefSeq" id="XP_018026225.1"/>
    </source>
</evidence>
<feature type="transmembrane region" description="Helical" evidence="10">
    <location>
        <begin position="296"/>
        <end position="320"/>
    </location>
</feature>
<organism evidence="12 13">
    <name type="scientific">Hyalella azteca</name>
    <name type="common">Amphipod</name>
    <dbReference type="NCBI Taxonomy" id="294128"/>
    <lineage>
        <taxon>Eukaryota</taxon>
        <taxon>Metazoa</taxon>
        <taxon>Ecdysozoa</taxon>
        <taxon>Arthropoda</taxon>
        <taxon>Crustacea</taxon>
        <taxon>Multicrustacea</taxon>
        <taxon>Malacostraca</taxon>
        <taxon>Eumalacostraca</taxon>
        <taxon>Peracarida</taxon>
        <taxon>Amphipoda</taxon>
        <taxon>Senticaudata</taxon>
        <taxon>Talitrida</taxon>
        <taxon>Talitroidea</taxon>
        <taxon>Hyalellidae</taxon>
        <taxon>Hyalella</taxon>
    </lineage>
</organism>
<evidence type="ECO:0000256" key="1">
    <source>
        <dbReference type="ARBA" id="ARBA00004141"/>
    </source>
</evidence>
<evidence type="ECO:0000256" key="8">
    <source>
        <dbReference type="ARBA" id="ARBA00023224"/>
    </source>
</evidence>
<keyword evidence="12" id="KW-1185">Reference proteome</keyword>
<evidence type="ECO:0000256" key="2">
    <source>
        <dbReference type="ARBA" id="ARBA00010663"/>
    </source>
</evidence>
<feature type="compositionally biased region" description="Polar residues" evidence="9">
    <location>
        <begin position="482"/>
        <end position="498"/>
    </location>
</feature>
<keyword evidence="8" id="KW-0807">Transducer</keyword>
<dbReference type="Pfam" id="PF00001">
    <property type="entry name" value="7tm_1"/>
    <property type="match status" value="1"/>
</dbReference>
<evidence type="ECO:0000256" key="7">
    <source>
        <dbReference type="ARBA" id="ARBA00023170"/>
    </source>
</evidence>
<evidence type="ECO:0000256" key="5">
    <source>
        <dbReference type="ARBA" id="ARBA00023040"/>
    </source>
</evidence>
<feature type="transmembrane region" description="Helical" evidence="10">
    <location>
        <begin position="155"/>
        <end position="176"/>
    </location>
</feature>
<name>A0A8B7PJQ3_HYAAZ</name>
<feature type="transmembrane region" description="Helical" evidence="10">
    <location>
        <begin position="196"/>
        <end position="224"/>
    </location>
</feature>
<proteinExistence type="inferred from homology"/>
<feature type="region of interest" description="Disordered" evidence="9">
    <location>
        <begin position="482"/>
        <end position="501"/>
    </location>
</feature>
<keyword evidence="3 10" id="KW-0812">Transmembrane</keyword>
<gene>
    <name evidence="13" type="primary">LOC108681685</name>
</gene>
<keyword evidence="7 13" id="KW-0675">Receptor</keyword>
<dbReference type="PANTHER" id="PTHR24243:SF224">
    <property type="entry name" value="G-PROTEIN COUPLED RECEPTOR 19-RELATED"/>
    <property type="match status" value="1"/>
</dbReference>
<dbReference type="OMA" id="EVENEHC"/>
<dbReference type="Gene3D" id="1.20.1070.10">
    <property type="entry name" value="Rhodopsin 7-helix transmembrane proteins"/>
    <property type="match status" value="1"/>
</dbReference>
<evidence type="ECO:0000256" key="4">
    <source>
        <dbReference type="ARBA" id="ARBA00022989"/>
    </source>
</evidence>
<dbReference type="GeneID" id="108681685"/>
<dbReference type="PROSITE" id="PS50262">
    <property type="entry name" value="G_PROTEIN_RECEP_F1_2"/>
    <property type="match status" value="1"/>
</dbReference>
<evidence type="ECO:0000259" key="11">
    <source>
        <dbReference type="PROSITE" id="PS50262"/>
    </source>
</evidence>
<dbReference type="PRINTS" id="PR00237">
    <property type="entry name" value="GPCRRHODOPSN"/>
</dbReference>
<comment type="subcellular location">
    <subcellularLocation>
        <location evidence="1">Membrane</location>
        <topology evidence="1">Multi-pass membrane protein</topology>
    </subcellularLocation>
</comment>